<dbReference type="EMBL" id="JACAZE010000017">
    <property type="protein sequence ID" value="KAF7296388.1"/>
    <property type="molecule type" value="Genomic_DNA"/>
</dbReference>
<evidence type="ECO:0000313" key="3">
    <source>
        <dbReference type="Proteomes" id="UP000613580"/>
    </source>
</evidence>
<feature type="domain" description="F-box" evidence="1">
    <location>
        <begin position="1"/>
        <end position="46"/>
    </location>
</feature>
<dbReference type="InterPro" id="IPR001810">
    <property type="entry name" value="F-box_dom"/>
</dbReference>
<dbReference type="PROSITE" id="PS50181">
    <property type="entry name" value="FBOX"/>
    <property type="match status" value="1"/>
</dbReference>
<sequence length="475" mass="53765">MSTLTDLSVELLQELITHVDEQDLAPLRLVSKHLTLAVDPRFFRTLILLSNRLNAGMLEGVGMENRVWEDHVREVVVAPGNAIKAWGSSVEEKREAGMEMEQQRRMASALANLRVVHTVRFKITQNDPDWLMPTIFAALPHYALRTLDLIVDYADVVLPPILCDQLETLSVVASEVYAPRRQQSVVEGPKPPTLSHQVARIVAQNHGLRALYLMGRNDWEDVYDVLLSHPRRLKLKTVQTDTLTAKLFAYLRSYTGLERLRLLHHDATAGSREANDKEAEEFFSSVVPKHAETLRELRCVPAFESAWGFGAWSVGSFQLLRELRTLEVGVNEWGDRPGRVEWENAIPLLLHTVRALPHLTHFSITSTMSESARGARCGDLAMSHREYMARAVEQAVCEVLSESQSEFAGGKTRTRIVEDMDGYKTGMGLPPETGEHWDFGIRKGPNRRRRTPVEEKAWSRWTGRVCWAGRVVRSP</sequence>
<comment type="caution">
    <text evidence="2">The sequence shown here is derived from an EMBL/GenBank/DDBJ whole genome shotgun (WGS) entry which is preliminary data.</text>
</comment>
<dbReference type="OrthoDB" id="3050057at2759"/>
<evidence type="ECO:0000259" key="1">
    <source>
        <dbReference type="PROSITE" id="PS50181"/>
    </source>
</evidence>
<accession>A0A8H6VZV4</accession>
<dbReference type="AlphaFoldDB" id="A0A8H6VZV4"/>
<organism evidence="2 3">
    <name type="scientific">Mycena chlorophos</name>
    <name type="common">Agaric fungus</name>
    <name type="synonym">Agaricus chlorophos</name>
    <dbReference type="NCBI Taxonomy" id="658473"/>
    <lineage>
        <taxon>Eukaryota</taxon>
        <taxon>Fungi</taxon>
        <taxon>Dikarya</taxon>
        <taxon>Basidiomycota</taxon>
        <taxon>Agaricomycotina</taxon>
        <taxon>Agaricomycetes</taxon>
        <taxon>Agaricomycetidae</taxon>
        <taxon>Agaricales</taxon>
        <taxon>Marasmiineae</taxon>
        <taxon>Mycenaceae</taxon>
        <taxon>Mycena</taxon>
    </lineage>
</organism>
<proteinExistence type="predicted"/>
<gene>
    <name evidence="2" type="ORF">HMN09_01108900</name>
</gene>
<name>A0A8H6VZV4_MYCCL</name>
<dbReference type="Proteomes" id="UP000613580">
    <property type="component" value="Unassembled WGS sequence"/>
</dbReference>
<keyword evidence="3" id="KW-1185">Reference proteome</keyword>
<reference evidence="2" key="1">
    <citation type="submission" date="2020-05" db="EMBL/GenBank/DDBJ databases">
        <title>Mycena genomes resolve the evolution of fungal bioluminescence.</title>
        <authorList>
            <person name="Tsai I.J."/>
        </authorList>
    </citation>
    <scope>NUCLEOTIDE SEQUENCE</scope>
    <source>
        <strain evidence="2">110903Hualien_Pintung</strain>
    </source>
</reference>
<evidence type="ECO:0000313" key="2">
    <source>
        <dbReference type="EMBL" id="KAF7296388.1"/>
    </source>
</evidence>
<protein>
    <submittedName>
        <fullName evidence="2">F-box domain-containing protein</fullName>
    </submittedName>
</protein>